<dbReference type="Proteomes" id="UP000075809">
    <property type="component" value="Unassembled WGS sequence"/>
</dbReference>
<evidence type="ECO:0000313" key="3">
    <source>
        <dbReference type="Proteomes" id="UP000075809"/>
    </source>
</evidence>
<sequence length="311" mass="35510">MRPPRHVAVTSVSRRAAAAAAATALAATPTLRISATRRQPAILAPSRDLSHPPPTTYYFCPRPAPITYNLQSTTRGTSLPNTPRRLLLPRDDPSHPFFHLRTRSRMEFAYRKVQSISRVTSRVPFNAAAVFRKFERMYGICPCNEIRKRQCPIPFGKLLLVKEEVGIYGQNEWISTRETYTHVSLRIHQNAMRQVSSELSKVPPLDEVNPYAIPRKFVVRGRMVARLGPANRPAGVAEEEGTIRGQIKTRRVTVEWVRNERVCDFGHAVRLYVDLRSTGGTERSGEKEEKKRRTGMREKEEKREGKEVRRD</sequence>
<evidence type="ECO:0000256" key="1">
    <source>
        <dbReference type="SAM" id="MobiDB-lite"/>
    </source>
</evidence>
<organism evidence="2 3">
    <name type="scientific">Mycetomoellerius zeteki</name>
    <dbReference type="NCBI Taxonomy" id="64791"/>
    <lineage>
        <taxon>Eukaryota</taxon>
        <taxon>Metazoa</taxon>
        <taxon>Ecdysozoa</taxon>
        <taxon>Arthropoda</taxon>
        <taxon>Hexapoda</taxon>
        <taxon>Insecta</taxon>
        <taxon>Pterygota</taxon>
        <taxon>Neoptera</taxon>
        <taxon>Endopterygota</taxon>
        <taxon>Hymenoptera</taxon>
        <taxon>Apocrita</taxon>
        <taxon>Aculeata</taxon>
        <taxon>Formicoidea</taxon>
        <taxon>Formicidae</taxon>
        <taxon>Myrmicinae</taxon>
        <taxon>Mycetomoellerius</taxon>
    </lineage>
</organism>
<accession>A0A151WML7</accession>
<proteinExistence type="predicted"/>
<reference evidence="2 3" key="1">
    <citation type="submission" date="2015-09" db="EMBL/GenBank/DDBJ databases">
        <title>Trachymyrmex zeteki WGS genome.</title>
        <authorList>
            <person name="Nygaard S."/>
            <person name="Hu H."/>
            <person name="Boomsma J."/>
            <person name="Zhang G."/>
        </authorList>
    </citation>
    <scope>NUCLEOTIDE SEQUENCE [LARGE SCALE GENOMIC DNA]</scope>
    <source>
        <strain evidence="2">Tzet28-1</strain>
        <tissue evidence="2">Whole body</tissue>
    </source>
</reference>
<dbReference type="EMBL" id="KQ982944">
    <property type="protein sequence ID" value="KYQ49060.1"/>
    <property type="molecule type" value="Genomic_DNA"/>
</dbReference>
<feature type="region of interest" description="Disordered" evidence="1">
    <location>
        <begin position="277"/>
        <end position="311"/>
    </location>
</feature>
<feature type="compositionally biased region" description="Basic and acidic residues" evidence="1">
    <location>
        <begin position="283"/>
        <end position="311"/>
    </location>
</feature>
<evidence type="ECO:0000313" key="2">
    <source>
        <dbReference type="EMBL" id="KYQ49060.1"/>
    </source>
</evidence>
<name>A0A151WML7_9HYME</name>
<keyword evidence="3" id="KW-1185">Reference proteome</keyword>
<gene>
    <name evidence="2" type="ORF">ALC60_12117</name>
</gene>
<protein>
    <submittedName>
        <fullName evidence="2">Uncharacterized protein</fullName>
    </submittedName>
</protein>
<dbReference type="AlphaFoldDB" id="A0A151WML7"/>